<evidence type="ECO:0000313" key="1">
    <source>
        <dbReference type="EMBL" id="QEM01819.1"/>
    </source>
</evidence>
<sequence length="71" mass="8361">MIAIYKNKKNSTSKTIKLFKFTNLSKKNKIGIYNSKQKIFFYEPKYISTSLKLGHKITKSLIKLLLKDLNY</sequence>
<proteinExistence type="predicted"/>
<name>A0A5C1H8L2_9APIC</name>
<dbReference type="EMBL" id="MK573208">
    <property type="protein sequence ID" value="QEM01819.1"/>
    <property type="molecule type" value="Genomic_DNA"/>
</dbReference>
<organism evidence="1">
    <name type="scientific">Nephromyces sp. ex Molgula occidentalis</name>
    <dbReference type="NCBI Taxonomy" id="2544991"/>
    <lineage>
        <taxon>Eukaryota</taxon>
        <taxon>Sar</taxon>
        <taxon>Alveolata</taxon>
        <taxon>Apicomplexa</taxon>
        <taxon>Aconoidasida</taxon>
        <taxon>Nephromycida</taxon>
        <taxon>Nephromyces</taxon>
    </lineage>
</organism>
<reference evidence="1" key="1">
    <citation type="journal article" date="2019" name="Genome Biol. Evol.">
        <title>Nephromyces represents a diverse and novel lineage of the Apicomplexa that has retained apicoplasts.</title>
        <authorList>
            <person name="Munoz-Gomez S.A."/>
            <person name="Durnin K."/>
            <person name="Eme L."/>
            <person name="Paight C."/>
            <person name="Lane C.E."/>
            <person name="Saffo M.B."/>
            <person name="Slamovits C.H."/>
        </authorList>
    </citation>
    <scope>NUCLEOTIDE SEQUENCE</scope>
    <source>
        <strain evidence="1">681</strain>
    </source>
</reference>
<accession>A0A5C1H8L2</accession>
<dbReference type="AlphaFoldDB" id="A0A5C1H8L2"/>
<protein>
    <submittedName>
        <fullName evidence="1">Uncharacterized protein</fullName>
    </submittedName>
</protein>
<gene>
    <name evidence="1" type="primary">orf68</name>
</gene>